<dbReference type="AlphaFoldDB" id="A0A1R1YN34"/>
<dbReference type="Proteomes" id="UP000187429">
    <property type="component" value="Unassembled WGS sequence"/>
</dbReference>
<dbReference type="Gene3D" id="3.40.50.1010">
    <property type="entry name" value="5'-nuclease"/>
    <property type="match status" value="1"/>
</dbReference>
<dbReference type="OrthoDB" id="2017974at2759"/>
<feature type="compositionally biased region" description="Polar residues" evidence="1">
    <location>
        <begin position="478"/>
        <end position="494"/>
    </location>
</feature>
<gene>
    <name evidence="3" type="ORF">AYI69_g2385</name>
</gene>
<dbReference type="InterPro" id="IPR052626">
    <property type="entry name" value="SWT1_Regulator"/>
</dbReference>
<feature type="region of interest" description="Disordered" evidence="1">
    <location>
        <begin position="478"/>
        <end position="523"/>
    </location>
</feature>
<evidence type="ECO:0000313" key="4">
    <source>
        <dbReference type="Proteomes" id="UP000187429"/>
    </source>
</evidence>
<evidence type="ECO:0000256" key="1">
    <source>
        <dbReference type="SAM" id="MobiDB-lite"/>
    </source>
</evidence>
<accession>A0A1R1YN34</accession>
<dbReference type="PANTHER" id="PTHR16161">
    <property type="entry name" value="TRANSCRIPTIONAL PROTEIN SWT1"/>
    <property type="match status" value="1"/>
</dbReference>
<dbReference type="PANTHER" id="PTHR16161:SF0">
    <property type="entry name" value="TRANSCRIPTIONAL PROTEIN SWT1"/>
    <property type="match status" value="1"/>
</dbReference>
<dbReference type="SMART" id="SM00670">
    <property type="entry name" value="PINc"/>
    <property type="match status" value="1"/>
</dbReference>
<dbReference type="InterPro" id="IPR002716">
    <property type="entry name" value="PIN_dom"/>
</dbReference>
<dbReference type="Pfam" id="PF13638">
    <property type="entry name" value="PIN_4"/>
    <property type="match status" value="1"/>
</dbReference>
<feature type="region of interest" description="Disordered" evidence="1">
    <location>
        <begin position="61"/>
        <end position="82"/>
    </location>
</feature>
<feature type="compositionally biased region" description="Polar residues" evidence="1">
    <location>
        <begin position="504"/>
        <end position="523"/>
    </location>
</feature>
<dbReference type="EMBL" id="LSSM01000699">
    <property type="protein sequence ID" value="OMJ28146.1"/>
    <property type="molecule type" value="Genomic_DNA"/>
</dbReference>
<dbReference type="GO" id="GO:0004540">
    <property type="term" value="F:RNA nuclease activity"/>
    <property type="evidence" value="ECO:0007669"/>
    <property type="project" value="UniProtKB-ARBA"/>
</dbReference>
<name>A0A1R1YN34_9FUNG</name>
<evidence type="ECO:0000259" key="2">
    <source>
        <dbReference type="SMART" id="SM00670"/>
    </source>
</evidence>
<evidence type="ECO:0000313" key="3">
    <source>
        <dbReference type="EMBL" id="OMJ28146.1"/>
    </source>
</evidence>
<sequence>MSSKRINSSDLIAIVVDTNYFLHSFLFLKSLFTEIMIHDLLEFQIVVPFVVIGELDRIHKRTKNRRPRPPKNSSKSYKRSLVDHSDDKGLHFKAKDAISFLNHNSGNKFLRGQKIDETLLKSNLNTVPDDLILDCCRYFMVCEKKKVALLTYDNNLTLKAKINQVQPIGVHGDSIDSFLSKLRHLHPLDTHSINLAKNNPNYNSNNHHEKNSGPNLKRKVSSEIISLLEDSDEDTTLMPQNISSSSKSHHNNLTKKVKLFNPGTAPFSLDNNRSSFNKMYIPTLKNINSSAHSSNNYNTSYNSNNHNFTNSKLPSNISIPDTDYIPFNELLNSKQSKTLVNVHFKNLNSSLKPKIPSDVSTKKYSDLSDNNSHFDFDIDDYLSTNQLFKSKATDLSPKISSQNLSSDTVEQTNPIKLYLNNNRSKFLSSEISNSSSNSELIANSNTHNKLLLNEPTAQKFSDDNPLNKFAAPLAYSSDSDLESSNITQPTNNHIKPQKNLPKTHFSSSKLTGNRRQSSKDSVTFPNDTELIVISD</sequence>
<organism evidence="3 4">
    <name type="scientific">Smittium culicis</name>
    <dbReference type="NCBI Taxonomy" id="133412"/>
    <lineage>
        <taxon>Eukaryota</taxon>
        <taxon>Fungi</taxon>
        <taxon>Fungi incertae sedis</taxon>
        <taxon>Zoopagomycota</taxon>
        <taxon>Kickxellomycotina</taxon>
        <taxon>Harpellomycetes</taxon>
        <taxon>Harpellales</taxon>
        <taxon>Legeriomycetaceae</taxon>
        <taxon>Smittium</taxon>
    </lineage>
</organism>
<dbReference type="InterPro" id="IPR029060">
    <property type="entry name" value="PIN-like_dom_sf"/>
</dbReference>
<protein>
    <recommendedName>
        <fullName evidence="2">PIN domain-containing protein</fullName>
    </recommendedName>
</protein>
<proteinExistence type="predicted"/>
<feature type="domain" description="PIN" evidence="2">
    <location>
        <begin position="12"/>
        <end position="158"/>
    </location>
</feature>
<keyword evidence="4" id="KW-1185">Reference proteome</keyword>
<feature type="region of interest" description="Disordered" evidence="1">
    <location>
        <begin position="197"/>
        <end position="217"/>
    </location>
</feature>
<dbReference type="GO" id="GO:0005634">
    <property type="term" value="C:nucleus"/>
    <property type="evidence" value="ECO:0007669"/>
    <property type="project" value="TreeGrafter"/>
</dbReference>
<reference evidence="4" key="1">
    <citation type="submission" date="2017-01" db="EMBL/GenBank/DDBJ databases">
        <authorList>
            <person name="Wang Y."/>
            <person name="White M."/>
            <person name="Kvist S."/>
            <person name="Moncalvo J.-M."/>
        </authorList>
    </citation>
    <scope>NUCLEOTIDE SEQUENCE [LARGE SCALE GENOMIC DNA]</scope>
    <source>
        <strain evidence="4">ID-206-W2</strain>
    </source>
</reference>
<comment type="caution">
    <text evidence="3">The sequence shown here is derived from an EMBL/GenBank/DDBJ whole genome shotgun (WGS) entry which is preliminary data.</text>
</comment>
<dbReference type="SUPFAM" id="SSF88723">
    <property type="entry name" value="PIN domain-like"/>
    <property type="match status" value="1"/>
</dbReference>